<dbReference type="RefSeq" id="WP_193952924.1">
    <property type="nucleotide sequence ID" value="NZ_JADEYS010000007.1"/>
</dbReference>
<dbReference type="InterPro" id="IPR038530">
    <property type="entry name" value="NiFe-hyd_HybE_sf"/>
</dbReference>
<gene>
    <name evidence="3" type="primary">hybE</name>
    <name evidence="3" type="ORF">IOQ59_08890</name>
</gene>
<comment type="similarity">
    <text evidence="1">Belongs to the HupJ family.</text>
</comment>
<name>A0A8J7F9D2_9GAMM</name>
<evidence type="ECO:0000256" key="1">
    <source>
        <dbReference type="ARBA" id="ARBA00006532"/>
    </source>
</evidence>
<keyword evidence="4" id="KW-1185">Reference proteome</keyword>
<proteinExistence type="inferred from homology"/>
<evidence type="ECO:0000313" key="4">
    <source>
        <dbReference type="Proteomes" id="UP000640333"/>
    </source>
</evidence>
<feature type="region of interest" description="Disordered" evidence="2">
    <location>
        <begin position="127"/>
        <end position="205"/>
    </location>
</feature>
<dbReference type="InterPro" id="IPR023994">
    <property type="entry name" value="NiFe-hyd_HybE"/>
</dbReference>
<evidence type="ECO:0000313" key="3">
    <source>
        <dbReference type="EMBL" id="MBE9397375.1"/>
    </source>
</evidence>
<dbReference type="EMBL" id="JADEYS010000007">
    <property type="protein sequence ID" value="MBE9397375.1"/>
    <property type="molecule type" value="Genomic_DNA"/>
</dbReference>
<sequence length="205" mass="22794">MNQVTALQAHFDLVSERMADLPVYNSHLVVETVGFKEFAGRELGVLITPWCMNLMLLPAEADVWFDWDEQHVGAKQMIALPSGQYEFIFGWAEAVGGYCSCSLFSPMSEFEAQDVAVETAQEVMKALFDGDNEAPTDRQRAQREQREQERSAQNVDPVTTEPVAVSESAKEKPTPEKLSRRGFLTAGFARRSTSDARPKVGGRSS</sequence>
<accession>A0A8J7F9D2</accession>
<dbReference type="Pfam" id="PF11939">
    <property type="entry name" value="NiFe-hyd_HybE"/>
    <property type="match status" value="1"/>
</dbReference>
<feature type="compositionally biased region" description="Basic and acidic residues" evidence="2">
    <location>
        <begin position="135"/>
        <end position="150"/>
    </location>
</feature>
<protein>
    <submittedName>
        <fullName evidence="3">[NiFe]-hydrogenase assembly chaperone HybE</fullName>
    </submittedName>
</protein>
<dbReference type="Gene3D" id="3.30.1460.40">
    <property type="entry name" value="[NiFe]-hydrogenase assembly chaperone, HybE"/>
    <property type="match status" value="1"/>
</dbReference>
<feature type="compositionally biased region" description="Basic and acidic residues" evidence="2">
    <location>
        <begin position="168"/>
        <end position="179"/>
    </location>
</feature>
<comment type="caution">
    <text evidence="3">The sequence shown here is derived from an EMBL/GenBank/DDBJ whole genome shotgun (WGS) entry which is preliminary data.</text>
</comment>
<evidence type="ECO:0000256" key="2">
    <source>
        <dbReference type="SAM" id="MobiDB-lite"/>
    </source>
</evidence>
<dbReference type="Proteomes" id="UP000640333">
    <property type="component" value="Unassembled WGS sequence"/>
</dbReference>
<reference evidence="3" key="1">
    <citation type="submission" date="2020-10" db="EMBL/GenBank/DDBJ databases">
        <title>Bacterium isolated from coastal waters sediment.</title>
        <authorList>
            <person name="Chen R.-J."/>
            <person name="Lu D.-C."/>
            <person name="Zhu K.-L."/>
            <person name="Du Z.-J."/>
        </authorList>
    </citation>
    <scope>NUCLEOTIDE SEQUENCE</scope>
    <source>
        <strain evidence="3">N1Y112</strain>
    </source>
</reference>
<organism evidence="3 4">
    <name type="scientific">Pontibacterium sinense</name>
    <dbReference type="NCBI Taxonomy" id="2781979"/>
    <lineage>
        <taxon>Bacteria</taxon>
        <taxon>Pseudomonadati</taxon>
        <taxon>Pseudomonadota</taxon>
        <taxon>Gammaproteobacteria</taxon>
        <taxon>Oceanospirillales</taxon>
        <taxon>Oceanospirillaceae</taxon>
        <taxon>Pontibacterium</taxon>
    </lineage>
</organism>
<dbReference type="NCBIfam" id="TIGR03993">
    <property type="entry name" value="hydrog_HybE"/>
    <property type="match status" value="1"/>
</dbReference>
<dbReference type="AlphaFoldDB" id="A0A8J7F9D2"/>